<accession>A0A1X7UUM7</accession>
<keyword evidence="1" id="KW-0812">Transmembrane</keyword>
<feature type="transmembrane region" description="Helical" evidence="1">
    <location>
        <begin position="48"/>
        <end position="67"/>
    </location>
</feature>
<reference evidence="2" key="1">
    <citation type="submission" date="2017-05" db="UniProtKB">
        <authorList>
            <consortium name="EnsemblMetazoa"/>
        </authorList>
    </citation>
    <scope>IDENTIFICATION</scope>
</reference>
<keyword evidence="1" id="KW-1133">Transmembrane helix</keyword>
<keyword evidence="1" id="KW-0472">Membrane</keyword>
<proteinExistence type="predicted"/>
<dbReference type="InterPro" id="IPR029027">
    <property type="entry name" value="Single_a-helix_sf"/>
</dbReference>
<dbReference type="InterPro" id="IPR015089">
    <property type="entry name" value="UQCR"/>
</dbReference>
<protein>
    <submittedName>
        <fullName evidence="2">Uncharacterized protein</fullName>
    </submittedName>
</protein>
<dbReference type="Gene3D" id="1.20.5.220">
    <property type="match status" value="1"/>
</dbReference>
<dbReference type="EnsemblMetazoa" id="Aqu2.1.31371_001">
    <property type="protein sequence ID" value="Aqu2.1.31371_001"/>
    <property type="gene ID" value="Aqu2.1.31371"/>
</dbReference>
<dbReference type="GO" id="GO:0006122">
    <property type="term" value="P:mitochondrial electron transport, ubiquinol to cytochrome c"/>
    <property type="evidence" value="ECO:0007669"/>
    <property type="project" value="InterPro"/>
</dbReference>
<organism evidence="2">
    <name type="scientific">Amphimedon queenslandica</name>
    <name type="common">Sponge</name>
    <dbReference type="NCBI Taxonomy" id="400682"/>
    <lineage>
        <taxon>Eukaryota</taxon>
        <taxon>Metazoa</taxon>
        <taxon>Porifera</taxon>
        <taxon>Demospongiae</taxon>
        <taxon>Heteroscleromorpha</taxon>
        <taxon>Haplosclerida</taxon>
        <taxon>Niphatidae</taxon>
        <taxon>Amphimedon</taxon>
    </lineage>
</organism>
<sequence length="100" mass="11293">MNAYQLPKQGAVPCGRVLKLLKNKMASSLPRPESWKWYHWFSANRLRSWSPTALALLAGAGVTLVYMTDWQVVLRYVPYVRGKFPPIEETPAGNEEEGGD</sequence>
<dbReference type="Pfam" id="PF08997">
    <property type="entry name" value="UCR_6-4kD"/>
    <property type="match status" value="1"/>
</dbReference>
<evidence type="ECO:0000256" key="1">
    <source>
        <dbReference type="SAM" id="Phobius"/>
    </source>
</evidence>
<dbReference type="InParanoid" id="A0A1X7UUM7"/>
<name>A0A1X7UUM7_AMPQE</name>
<evidence type="ECO:0000313" key="2">
    <source>
        <dbReference type="EnsemblMetazoa" id="Aqu2.1.31371_001"/>
    </source>
</evidence>
<dbReference type="GO" id="GO:0005739">
    <property type="term" value="C:mitochondrion"/>
    <property type="evidence" value="ECO:0007669"/>
    <property type="project" value="GOC"/>
</dbReference>
<dbReference type="SUPFAM" id="SSF81518">
    <property type="entry name" value="Subunit XI (6.4 kDa protein) of cytochrome bc1 complex (Ubiquinol-cytochrome c reductase)"/>
    <property type="match status" value="1"/>
</dbReference>
<dbReference type="AlphaFoldDB" id="A0A1X7UUM7"/>